<accession>A0ABY5LQ65</accession>
<name>A0ABY5LQ65_9CYAN</name>
<sequence length="116" mass="13166">MEIFVNRTVLPRDMFVSCVQDCMKGGSSYDVLVGLFREMNQPGKTPAGRYQGVDYFNGGLFSRIDAIELTREELNFLDVSARENWSKVRPAIFGNLFEGSIYKEVTVHGGYKKRSI</sequence>
<proteinExistence type="predicted"/>
<evidence type="ECO:0000313" key="2">
    <source>
        <dbReference type="Proteomes" id="UP001057561"/>
    </source>
</evidence>
<reference evidence="1" key="1">
    <citation type="submission" date="2022-06" db="EMBL/GenBank/DDBJ databases">
        <title>Nostosin G and Spiroidesin B from the Cyanobacterium Dolichospermum sp. NIES-1697.</title>
        <authorList>
            <person name="Phan C.-S."/>
            <person name="Mehjabin J.J."/>
            <person name="Anas A.R.J."/>
            <person name="Hayasaka M."/>
            <person name="Onoki R."/>
            <person name="Wang J."/>
            <person name="Umezawa T."/>
            <person name="Washio K."/>
            <person name="Morikawa M."/>
            <person name="Okino T."/>
        </authorList>
    </citation>
    <scope>NUCLEOTIDE SEQUENCE</scope>
    <source>
        <strain evidence="1">NIES-1697</strain>
    </source>
</reference>
<dbReference type="EMBL" id="CP099464">
    <property type="protein sequence ID" value="UUO14111.1"/>
    <property type="molecule type" value="Genomic_DNA"/>
</dbReference>
<dbReference type="Proteomes" id="UP001057561">
    <property type="component" value="Chromosome"/>
</dbReference>
<keyword evidence="2" id="KW-1185">Reference proteome</keyword>
<evidence type="ECO:0000313" key="1">
    <source>
        <dbReference type="EMBL" id="UUO14111.1"/>
    </source>
</evidence>
<gene>
    <name evidence="1" type="ORF">NG743_18955</name>
</gene>
<organism evidence="1 2">
    <name type="scientific">Dolichospermum heterosporum TAC447</name>
    <dbReference type="NCBI Taxonomy" id="747523"/>
    <lineage>
        <taxon>Bacteria</taxon>
        <taxon>Bacillati</taxon>
        <taxon>Cyanobacteriota</taxon>
        <taxon>Cyanophyceae</taxon>
        <taxon>Nostocales</taxon>
        <taxon>Aphanizomenonaceae</taxon>
        <taxon>Dolichospermum</taxon>
        <taxon>Dolichospermum heterosporum</taxon>
    </lineage>
</organism>
<protein>
    <submittedName>
        <fullName evidence="1">Uncharacterized protein</fullName>
    </submittedName>
</protein>